<dbReference type="AlphaFoldDB" id="A0A6M2DCJ5"/>
<keyword evidence="1" id="KW-1133">Transmembrane helix</keyword>
<name>A0A6M2DCJ5_RHIMP</name>
<protein>
    <submittedName>
        <fullName evidence="2">Uncharacterized protein</fullName>
    </submittedName>
</protein>
<feature type="transmembrane region" description="Helical" evidence="1">
    <location>
        <begin position="41"/>
        <end position="60"/>
    </location>
</feature>
<accession>A0A6M2DCJ5</accession>
<organism evidence="2">
    <name type="scientific">Rhipicephalus microplus</name>
    <name type="common">Cattle tick</name>
    <name type="synonym">Boophilus microplus</name>
    <dbReference type="NCBI Taxonomy" id="6941"/>
    <lineage>
        <taxon>Eukaryota</taxon>
        <taxon>Metazoa</taxon>
        <taxon>Ecdysozoa</taxon>
        <taxon>Arthropoda</taxon>
        <taxon>Chelicerata</taxon>
        <taxon>Arachnida</taxon>
        <taxon>Acari</taxon>
        <taxon>Parasitiformes</taxon>
        <taxon>Ixodida</taxon>
        <taxon>Ixodoidea</taxon>
        <taxon>Ixodidae</taxon>
        <taxon>Rhipicephalinae</taxon>
        <taxon>Rhipicephalus</taxon>
        <taxon>Boophilus</taxon>
    </lineage>
</organism>
<keyword evidence="1" id="KW-0472">Membrane</keyword>
<dbReference type="EMBL" id="GHWJ01010633">
    <property type="protein sequence ID" value="NOV43370.1"/>
    <property type="molecule type" value="Transcribed_RNA"/>
</dbReference>
<proteinExistence type="predicted"/>
<reference evidence="2" key="1">
    <citation type="submission" date="2019-09" db="EMBL/GenBank/DDBJ databases">
        <title>Organ-specific transcriptomic study of the physiology of the cattle tick, Rhipicephalus microplus.</title>
        <authorList>
            <person name="Tirloni L."/>
            <person name="Braz G."/>
            <person name="Gandara A.C.P."/>
            <person name="Sabadin G.A."/>
            <person name="da Silva R.M."/>
            <person name="Guizzo M.G."/>
            <person name="Machado J.A."/>
            <person name="Costa E.P."/>
            <person name="Gomes H.F."/>
            <person name="Moraes J."/>
            <person name="Mota M.B.S."/>
            <person name="Mesquita R.D."/>
            <person name="Alvarenga P.H."/>
            <person name="Alves F."/>
            <person name="Seixas A."/>
            <person name="da Fonseca R.N."/>
            <person name="Fogaca A."/>
            <person name="Logullo C."/>
            <person name="Tanaka A."/>
            <person name="Daffre S."/>
            <person name="Termignoni C."/>
            <person name="Vaz I.S.Jr."/>
            <person name="Oliveira P.L."/>
            <person name="Ribeiro J.M."/>
        </authorList>
    </citation>
    <scope>NUCLEOTIDE SEQUENCE</scope>
    <source>
        <strain evidence="2">Porto Alegre</strain>
    </source>
</reference>
<evidence type="ECO:0000313" key="2">
    <source>
        <dbReference type="EMBL" id="NOV43370.1"/>
    </source>
</evidence>
<sequence>MLKTFFVFILQAMSFLSLFISVAILHQEVGTLTSLSHNESTVHVHSVVLFLFAVLTSLSYRDHSLNNISRITVAQAV</sequence>
<keyword evidence="1" id="KW-0812">Transmembrane</keyword>
<evidence type="ECO:0000256" key="1">
    <source>
        <dbReference type="SAM" id="Phobius"/>
    </source>
</evidence>